<keyword evidence="6" id="KW-0804">Transcription</keyword>
<protein>
    <recommendedName>
        <fullName evidence="8">Putative transcription factor kapC</fullName>
    </recommendedName>
</protein>
<evidence type="ECO:0000256" key="1">
    <source>
        <dbReference type="ARBA" id="ARBA00004049"/>
    </source>
</evidence>
<comment type="similarity">
    <text evidence="3">Belongs to the bZIP family.</text>
</comment>
<dbReference type="PANTHER" id="PTHR40621:SF11">
    <property type="entry name" value="TRANSCRIPTION FACTOR KAPC-RELATED"/>
    <property type="match status" value="1"/>
</dbReference>
<evidence type="ECO:0000256" key="3">
    <source>
        <dbReference type="ARBA" id="ARBA00007163"/>
    </source>
</evidence>
<accession>A0AAD5WP41</accession>
<dbReference type="EMBL" id="JAKWBI020000488">
    <property type="protein sequence ID" value="KAJ2894517.1"/>
    <property type="molecule type" value="Genomic_DNA"/>
</dbReference>
<dbReference type="Gene3D" id="1.20.5.170">
    <property type="match status" value="1"/>
</dbReference>
<evidence type="ECO:0000256" key="8">
    <source>
        <dbReference type="ARBA" id="ARBA00044067"/>
    </source>
</evidence>
<feature type="compositionally biased region" description="Basic residues" evidence="9">
    <location>
        <begin position="88"/>
        <end position="100"/>
    </location>
</feature>
<evidence type="ECO:0000256" key="4">
    <source>
        <dbReference type="ARBA" id="ARBA00023015"/>
    </source>
</evidence>
<evidence type="ECO:0000256" key="9">
    <source>
        <dbReference type="SAM" id="MobiDB-lite"/>
    </source>
</evidence>
<dbReference type="GO" id="GO:0000976">
    <property type="term" value="F:transcription cis-regulatory region binding"/>
    <property type="evidence" value="ECO:0007669"/>
    <property type="project" value="InterPro"/>
</dbReference>
<evidence type="ECO:0000256" key="7">
    <source>
        <dbReference type="ARBA" id="ARBA00023242"/>
    </source>
</evidence>
<evidence type="ECO:0000256" key="6">
    <source>
        <dbReference type="ARBA" id="ARBA00023163"/>
    </source>
</evidence>
<evidence type="ECO:0000256" key="2">
    <source>
        <dbReference type="ARBA" id="ARBA00004123"/>
    </source>
</evidence>
<keyword evidence="12" id="KW-1185">Reference proteome</keyword>
<dbReference type="GO" id="GO:0090575">
    <property type="term" value="C:RNA polymerase II transcription regulator complex"/>
    <property type="evidence" value="ECO:0007669"/>
    <property type="project" value="TreeGrafter"/>
</dbReference>
<comment type="caution">
    <text evidence="11">The sequence shown here is derived from an EMBL/GenBank/DDBJ whole genome shotgun (WGS) entry which is preliminary data.</text>
</comment>
<dbReference type="SUPFAM" id="SSF57959">
    <property type="entry name" value="Leucine zipper domain"/>
    <property type="match status" value="1"/>
</dbReference>
<dbReference type="GO" id="GO:0001228">
    <property type="term" value="F:DNA-binding transcription activator activity, RNA polymerase II-specific"/>
    <property type="evidence" value="ECO:0007669"/>
    <property type="project" value="TreeGrafter"/>
</dbReference>
<dbReference type="PANTHER" id="PTHR40621">
    <property type="entry name" value="TRANSCRIPTION FACTOR KAPC-RELATED"/>
    <property type="match status" value="1"/>
</dbReference>
<dbReference type="Proteomes" id="UP001201980">
    <property type="component" value="Unassembled WGS sequence"/>
</dbReference>
<keyword evidence="4" id="KW-0805">Transcription regulation</keyword>
<feature type="domain" description="BZIP" evidence="10">
    <location>
        <begin position="112"/>
        <end position="127"/>
    </location>
</feature>
<reference evidence="11" key="1">
    <citation type="submission" date="2022-07" db="EMBL/GenBank/DDBJ databases">
        <title>Draft genome sequence of Zalerion maritima ATCC 34329, a (micro)plastics degrading marine fungus.</title>
        <authorList>
            <person name="Paco A."/>
            <person name="Goncalves M.F.M."/>
            <person name="Rocha-Santos T.A.P."/>
            <person name="Alves A."/>
        </authorList>
    </citation>
    <scope>NUCLEOTIDE SEQUENCE</scope>
    <source>
        <strain evidence="11">ATCC 34329</strain>
    </source>
</reference>
<evidence type="ECO:0000313" key="11">
    <source>
        <dbReference type="EMBL" id="KAJ2894517.1"/>
    </source>
</evidence>
<dbReference type="AlphaFoldDB" id="A0AAD5WP41"/>
<gene>
    <name evidence="11" type="ORF">MKZ38_007467</name>
</gene>
<keyword evidence="7" id="KW-0539">Nucleus</keyword>
<dbReference type="InterPro" id="IPR004827">
    <property type="entry name" value="bZIP"/>
</dbReference>
<comment type="function">
    <text evidence="1">Putative transcription factor.</text>
</comment>
<keyword evidence="5" id="KW-0238">DNA-binding</keyword>
<proteinExistence type="inferred from homology"/>
<dbReference type="InterPro" id="IPR046347">
    <property type="entry name" value="bZIP_sf"/>
</dbReference>
<organism evidence="11 12">
    <name type="scientific">Zalerion maritima</name>
    <dbReference type="NCBI Taxonomy" id="339359"/>
    <lineage>
        <taxon>Eukaryota</taxon>
        <taxon>Fungi</taxon>
        <taxon>Dikarya</taxon>
        <taxon>Ascomycota</taxon>
        <taxon>Pezizomycotina</taxon>
        <taxon>Sordariomycetes</taxon>
        <taxon>Lulworthiomycetidae</taxon>
        <taxon>Lulworthiales</taxon>
        <taxon>Lulworthiaceae</taxon>
        <taxon>Zalerion</taxon>
    </lineage>
</organism>
<evidence type="ECO:0000313" key="12">
    <source>
        <dbReference type="Proteomes" id="UP001201980"/>
    </source>
</evidence>
<dbReference type="CDD" id="cd14688">
    <property type="entry name" value="bZIP_YAP"/>
    <property type="match status" value="1"/>
</dbReference>
<feature type="region of interest" description="Disordered" evidence="9">
    <location>
        <begin position="62"/>
        <end position="128"/>
    </location>
</feature>
<name>A0AAD5WP41_9PEZI</name>
<dbReference type="InterPro" id="IPR050936">
    <property type="entry name" value="AP-1-like"/>
</dbReference>
<sequence length="213" mass="23844">MTDYDFTIGDMGALLDIPSPAESLDLYGDVEPYVETSTSGSQSPVESTFDFSFPTGLGIVGAIPTPAASPSLNAEPKEEAPQDEQKTPAKKSTPKRKRENRYKNAPPAVLSRRRAQNRASQRAYRERKDQRIKDLEVMLDEQKQKFDQLSQAFEALQQQHSRLAKPRPTHQQRSLSQPQVSLPYNMIMAMNGAIDDGMDQLYAYQSNMGGFPM</sequence>
<dbReference type="PROSITE" id="PS00036">
    <property type="entry name" value="BZIP_BASIC"/>
    <property type="match status" value="1"/>
</dbReference>
<feature type="region of interest" description="Disordered" evidence="9">
    <location>
        <begin position="158"/>
        <end position="177"/>
    </location>
</feature>
<evidence type="ECO:0000256" key="5">
    <source>
        <dbReference type="ARBA" id="ARBA00023125"/>
    </source>
</evidence>
<feature type="compositionally biased region" description="Basic and acidic residues" evidence="9">
    <location>
        <begin position="75"/>
        <end position="87"/>
    </location>
</feature>
<evidence type="ECO:0000259" key="10">
    <source>
        <dbReference type="PROSITE" id="PS00036"/>
    </source>
</evidence>
<comment type="subcellular location">
    <subcellularLocation>
        <location evidence="2">Nucleus</location>
    </subcellularLocation>
</comment>